<dbReference type="PANTHER" id="PTHR30365:SF0">
    <property type="entry name" value="CYTOCHROME BD-I UBIQUINOL OXIDASE SUBUNIT 1"/>
    <property type="match status" value="1"/>
</dbReference>
<evidence type="ECO:0000256" key="7">
    <source>
        <dbReference type="ARBA" id="ARBA00022692"/>
    </source>
</evidence>
<keyword evidence="6 13" id="KW-0349">Heme</keyword>
<accession>A0A2N7IIM7</accession>
<keyword evidence="11 13" id="KW-0408">Iron</keyword>
<proteinExistence type="inferred from homology"/>
<dbReference type="RefSeq" id="WP_102559852.1">
    <property type="nucleotide sequence ID" value="NZ_MCYL01000011.1"/>
</dbReference>
<evidence type="ECO:0000256" key="11">
    <source>
        <dbReference type="ARBA" id="ARBA00023004"/>
    </source>
</evidence>
<dbReference type="GO" id="GO:0046872">
    <property type="term" value="F:metal ion binding"/>
    <property type="evidence" value="ECO:0007669"/>
    <property type="project" value="UniProtKB-UniRule"/>
</dbReference>
<dbReference type="Pfam" id="PF01654">
    <property type="entry name" value="Cyt_bd_oxida_I"/>
    <property type="match status" value="1"/>
</dbReference>
<keyword evidence="7 13" id="KW-0812">Transmembrane</keyword>
<keyword evidence="9 13" id="KW-0249">Electron transport</keyword>
<dbReference type="PANTHER" id="PTHR30365">
    <property type="entry name" value="CYTOCHROME D UBIQUINOL OXIDASE"/>
    <property type="match status" value="1"/>
</dbReference>
<evidence type="ECO:0000256" key="6">
    <source>
        <dbReference type="ARBA" id="ARBA00022617"/>
    </source>
</evidence>
<reference evidence="15" key="1">
    <citation type="submission" date="2016-07" db="EMBL/GenBank/DDBJ databases">
        <title>Nontailed viruses are major unrecognized killers of bacteria in the ocean.</title>
        <authorList>
            <person name="Kauffman K."/>
            <person name="Hussain F."/>
            <person name="Yang J."/>
            <person name="Arevalo P."/>
            <person name="Brown J."/>
            <person name="Cutler M."/>
            <person name="Kelly L."/>
            <person name="Polz M.F."/>
        </authorList>
    </citation>
    <scope>NUCLEOTIDE SEQUENCE [LARGE SCALE GENOMIC DNA]</scope>
    <source>
        <strain evidence="15">10N.261.51.B8</strain>
    </source>
</reference>
<keyword evidence="12 13" id="KW-0472">Membrane</keyword>
<comment type="similarity">
    <text evidence="2 13">Belongs to the cytochrome ubiquinol oxidase subunit 1 family.</text>
</comment>
<feature type="transmembrane region" description="Helical" evidence="13">
    <location>
        <begin position="472"/>
        <end position="493"/>
    </location>
</feature>
<feature type="transmembrane region" description="Helical" evidence="13">
    <location>
        <begin position="185"/>
        <end position="209"/>
    </location>
</feature>
<evidence type="ECO:0000256" key="9">
    <source>
        <dbReference type="ARBA" id="ARBA00022982"/>
    </source>
</evidence>
<evidence type="ECO:0000313" key="15">
    <source>
        <dbReference type="Proteomes" id="UP000235746"/>
    </source>
</evidence>
<feature type="transmembrane region" description="Helical" evidence="13">
    <location>
        <begin position="389"/>
        <end position="410"/>
    </location>
</feature>
<sequence>MLTDVVDLSRFQFASTALYHFIFVPLTIGLSFLLAVMESLYVMTNKTIYKDMTKFWGKLFGINFAVGVATGLTMEFQFGTNWAYYSHYVGDIFGAPLAIEALVAFFLESTLVGMFFFGWDKLSKRQHLSVTWLTALGSNFSGLWILMANGWMQNPVGAEFNFETMRMEMTDFVEVIFNPVTQVKFVHTVAAGYTTGALFIMGISAYYMLKGRDLPFARRSFSVASAFGMAAIVSTVMLGDESGYELGDVQQVKLAAIEAEWHTEEAPASFTLFGFPNQETMETDYAIKIPYVMGIIATRSLDTPVVGIHELLAKNEERVRSGILAYGLLEKLRSGDKSQQNIDDFELVKHDLGYGLLVKKYSDNVVDATEQQIKQAAKDTIPTVAPLFWSFRIMVVCGVLMFAIIGLSFVQICRRKIGTNRWLLKATICAIPLPWIACEAGWFVAEYGRQPWAIGEILPVNMAASNLPASSLWISIGLVYLFYTAFLIIEMFLMVKFAKMGPSALKTGRYHHEQSNQDLAITGEKSAPRQLDKTIDLH</sequence>
<evidence type="ECO:0000256" key="10">
    <source>
        <dbReference type="ARBA" id="ARBA00022989"/>
    </source>
</evidence>
<evidence type="ECO:0000256" key="1">
    <source>
        <dbReference type="ARBA" id="ARBA00004429"/>
    </source>
</evidence>
<dbReference type="GO" id="GO:0019646">
    <property type="term" value="P:aerobic electron transport chain"/>
    <property type="evidence" value="ECO:0007669"/>
    <property type="project" value="InterPro"/>
</dbReference>
<dbReference type="GO" id="GO:0070069">
    <property type="term" value="C:cytochrome complex"/>
    <property type="evidence" value="ECO:0007669"/>
    <property type="project" value="UniProtKB-UniRule"/>
</dbReference>
<keyword evidence="10 13" id="KW-1133">Transmembrane helix</keyword>
<comment type="subcellular location">
    <subcellularLocation>
        <location evidence="1">Cell inner membrane</location>
        <topology evidence="1">Multi-pass membrane protein</topology>
    </subcellularLocation>
</comment>
<keyword evidence="5" id="KW-0997">Cell inner membrane</keyword>
<dbReference type="InterPro" id="IPR002585">
    <property type="entry name" value="Cyt-d_ubiquinol_oxidase_su_1"/>
</dbReference>
<dbReference type="GO" id="GO:0020037">
    <property type="term" value="F:heme binding"/>
    <property type="evidence" value="ECO:0007669"/>
    <property type="project" value="TreeGrafter"/>
</dbReference>
<evidence type="ECO:0000256" key="12">
    <source>
        <dbReference type="ARBA" id="ARBA00023136"/>
    </source>
</evidence>
<gene>
    <name evidence="14" type="ORF">BCT74_19630</name>
</gene>
<evidence type="ECO:0000256" key="5">
    <source>
        <dbReference type="ARBA" id="ARBA00022519"/>
    </source>
</evidence>
<dbReference type="GO" id="GO:0009055">
    <property type="term" value="F:electron transfer activity"/>
    <property type="evidence" value="ECO:0007669"/>
    <property type="project" value="UniProtKB-UniRule"/>
</dbReference>
<dbReference type="GO" id="GO:0005886">
    <property type="term" value="C:plasma membrane"/>
    <property type="evidence" value="ECO:0007669"/>
    <property type="project" value="UniProtKB-SubCell"/>
</dbReference>
<dbReference type="Proteomes" id="UP000235746">
    <property type="component" value="Unassembled WGS sequence"/>
</dbReference>
<feature type="transmembrane region" description="Helical" evidence="13">
    <location>
        <begin position="55"/>
        <end position="74"/>
    </location>
</feature>
<dbReference type="EMBL" id="MCYL01000011">
    <property type="protein sequence ID" value="PML57474.1"/>
    <property type="molecule type" value="Genomic_DNA"/>
</dbReference>
<evidence type="ECO:0000256" key="3">
    <source>
        <dbReference type="ARBA" id="ARBA00022448"/>
    </source>
</evidence>
<evidence type="ECO:0000313" key="14">
    <source>
        <dbReference type="EMBL" id="PML57474.1"/>
    </source>
</evidence>
<comment type="caution">
    <text evidence="14">The sequence shown here is derived from an EMBL/GenBank/DDBJ whole genome shotgun (WGS) entry which is preliminary data.</text>
</comment>
<feature type="transmembrane region" description="Helical" evidence="13">
    <location>
        <begin position="94"/>
        <end position="118"/>
    </location>
</feature>
<evidence type="ECO:0000256" key="13">
    <source>
        <dbReference type="PIRNR" id="PIRNR006446"/>
    </source>
</evidence>
<evidence type="ECO:0000256" key="2">
    <source>
        <dbReference type="ARBA" id="ARBA00009819"/>
    </source>
</evidence>
<feature type="transmembrane region" description="Helical" evidence="13">
    <location>
        <begin position="221"/>
        <end position="239"/>
    </location>
</feature>
<dbReference type="PIRSF" id="PIRSF006446">
    <property type="entry name" value="Cyt_quinol_oxidase_1"/>
    <property type="match status" value="1"/>
</dbReference>
<dbReference type="GO" id="GO:0016682">
    <property type="term" value="F:oxidoreductase activity, acting on diphenols and related substances as donors, oxygen as acceptor"/>
    <property type="evidence" value="ECO:0007669"/>
    <property type="project" value="TreeGrafter"/>
</dbReference>
<feature type="transmembrane region" description="Helical" evidence="13">
    <location>
        <begin position="130"/>
        <end position="152"/>
    </location>
</feature>
<evidence type="ECO:0000256" key="8">
    <source>
        <dbReference type="ARBA" id="ARBA00022723"/>
    </source>
</evidence>
<protein>
    <submittedName>
        <fullName evidence="14">Cytochrome d terminal oxidase subunit 1</fullName>
    </submittedName>
</protein>
<keyword evidence="3 13" id="KW-0813">Transport</keyword>
<evidence type="ECO:0000256" key="4">
    <source>
        <dbReference type="ARBA" id="ARBA00022475"/>
    </source>
</evidence>
<feature type="transmembrane region" description="Helical" evidence="13">
    <location>
        <begin position="20"/>
        <end position="43"/>
    </location>
</feature>
<name>A0A2N7IIM7_9VIBR</name>
<dbReference type="AlphaFoldDB" id="A0A2N7IIM7"/>
<organism evidence="14 15">
    <name type="scientific">Vibrio lentus</name>
    <dbReference type="NCBI Taxonomy" id="136468"/>
    <lineage>
        <taxon>Bacteria</taxon>
        <taxon>Pseudomonadati</taxon>
        <taxon>Pseudomonadota</taxon>
        <taxon>Gammaproteobacteria</taxon>
        <taxon>Vibrionales</taxon>
        <taxon>Vibrionaceae</taxon>
        <taxon>Vibrio</taxon>
    </lineage>
</organism>
<keyword evidence="8 13" id="KW-0479">Metal-binding</keyword>
<keyword evidence="4 13" id="KW-1003">Cell membrane</keyword>
<feature type="transmembrane region" description="Helical" evidence="13">
    <location>
        <begin position="422"/>
        <end position="445"/>
    </location>
</feature>